<reference evidence="8" key="1">
    <citation type="thesis" date="2020" institute="ProQuest LLC" country="789 East Eisenhower Parkway, Ann Arbor, MI, USA">
        <title>Comparative Genomics and Chromosome Evolution.</title>
        <authorList>
            <person name="Mudd A.B."/>
        </authorList>
    </citation>
    <scope>NUCLEOTIDE SEQUENCE</scope>
    <source>
        <strain evidence="8">HN-11 Male</strain>
        <tissue evidence="8">Kidney and liver</tissue>
    </source>
</reference>
<feature type="transmembrane region" description="Helical" evidence="5">
    <location>
        <begin position="47"/>
        <end position="68"/>
    </location>
</feature>
<organism evidence="8 9">
    <name type="scientific">Eleutherodactylus coqui</name>
    <name type="common">Puerto Rican coqui</name>
    <dbReference type="NCBI Taxonomy" id="57060"/>
    <lineage>
        <taxon>Eukaryota</taxon>
        <taxon>Metazoa</taxon>
        <taxon>Chordata</taxon>
        <taxon>Craniata</taxon>
        <taxon>Vertebrata</taxon>
        <taxon>Euteleostomi</taxon>
        <taxon>Amphibia</taxon>
        <taxon>Batrachia</taxon>
        <taxon>Anura</taxon>
        <taxon>Neobatrachia</taxon>
        <taxon>Hyloidea</taxon>
        <taxon>Eleutherodactylidae</taxon>
        <taxon>Eleutherodactylinae</taxon>
        <taxon>Eleutherodactylus</taxon>
        <taxon>Eleutherodactylus</taxon>
    </lineage>
</organism>
<feature type="domain" description="Dendritic cell-specific transmembrane protein-like" evidence="6">
    <location>
        <begin position="319"/>
        <end position="509"/>
    </location>
</feature>
<feature type="non-terminal residue" evidence="8">
    <location>
        <position position="615"/>
    </location>
</feature>
<dbReference type="Pfam" id="PF26037">
    <property type="entry name" value="zf-RING_DCST1_C"/>
    <property type="match status" value="1"/>
</dbReference>
<sequence>KKMVKAKIREDNEVKAALRSFAAFIVGLVLTTIYALIVLFIKNYNVWFCVASSITIGFFLSLGMAFSIRVRMTVLLMLPEIFSTQARLIVLFVAFSMVMQGPATNILENLKRTSQTAVCGAELALNETKEMLSKVTKPIMNTIKKIVNKVHVAAESAKKFFTKLSDAMKHVVKEIRSAWAFITNIGDYCNEEMERPYLKCNKAFDDAKNRCFSVMSFLGFLCYILDIFRPLCGLARTVVSCVKNFKNQFNFNITYLDDDKEKNITISHAAADLFSELKEKLETYKEMLGMFTYSMLLLCIFYYFKAVHYRRKYMTDDNHDNVYITREFIELDVMRVRQNRENLLPLSSSEGYGLIRPGSIFLTRSEKKGYVFDIINVLRSVLVAVFVVSIDYVFFWLLDLMSYLMSGEATAHTPQVLALLVNGTGVADEIYSAIASAYGALQRSNMTAYTKKCKIQPSEPNYLQYLVIGFLHGFAFCIAIFGVYMQRLRRYICAYYYPTREKMRICFLYNQLLIKRSNLAISLFQSIWSNQADKGHNNILLILAANWLAKFVGANQQYCMACGQICTNKNNEEYHYCTTPGCKGIYCPVCAKILKNSCTVCMGPLLVFDFEDEVM</sequence>
<feature type="domain" description="E3 ubiquitin-protein ligase DCST1-like C-terminal" evidence="7">
    <location>
        <begin position="557"/>
        <end position="604"/>
    </location>
</feature>
<comment type="subcellular location">
    <subcellularLocation>
        <location evidence="1">Membrane</location>
        <topology evidence="1">Multi-pass membrane protein</topology>
    </subcellularLocation>
</comment>
<dbReference type="AlphaFoldDB" id="A0A8J6K8Z0"/>
<proteinExistence type="predicted"/>
<feature type="transmembrane region" description="Helical" evidence="5">
    <location>
        <begin position="21"/>
        <end position="41"/>
    </location>
</feature>
<accession>A0A8J6K8Z0</accession>
<dbReference type="PANTHER" id="PTHR21041">
    <property type="entry name" value="DENDRITIC CELL-SPECIFIC TRANSMEMBRANE PROTEIN"/>
    <property type="match status" value="1"/>
</dbReference>
<feature type="transmembrane region" description="Helical" evidence="5">
    <location>
        <begin position="287"/>
        <end position="304"/>
    </location>
</feature>
<dbReference type="OrthoDB" id="6598372at2759"/>
<keyword evidence="3 5" id="KW-1133">Transmembrane helix</keyword>
<feature type="transmembrane region" description="Helical" evidence="5">
    <location>
        <begin position="377"/>
        <end position="398"/>
    </location>
</feature>
<dbReference type="PANTHER" id="PTHR21041:SF6">
    <property type="entry name" value="DC-STAMP DOMAIN-CONTAINING PROTEIN 2"/>
    <property type="match status" value="1"/>
</dbReference>
<dbReference type="InterPro" id="IPR051856">
    <property type="entry name" value="CSR-E3_Ligase_Protein"/>
</dbReference>
<evidence type="ECO:0000256" key="4">
    <source>
        <dbReference type="ARBA" id="ARBA00023136"/>
    </source>
</evidence>
<feature type="transmembrane region" description="Helical" evidence="5">
    <location>
        <begin position="462"/>
        <end position="484"/>
    </location>
</feature>
<keyword evidence="9" id="KW-1185">Reference proteome</keyword>
<evidence type="ECO:0008006" key="10">
    <source>
        <dbReference type="Google" id="ProtNLM"/>
    </source>
</evidence>
<keyword evidence="2 5" id="KW-0812">Transmembrane</keyword>
<dbReference type="Pfam" id="PF07782">
    <property type="entry name" value="DC_STAMP"/>
    <property type="match status" value="1"/>
</dbReference>
<protein>
    <recommendedName>
        <fullName evidence="10">Dendritic cell-specific transmembrane protein-like domain-containing protein</fullName>
    </recommendedName>
</protein>
<evidence type="ECO:0000259" key="7">
    <source>
        <dbReference type="Pfam" id="PF26037"/>
    </source>
</evidence>
<evidence type="ECO:0000256" key="2">
    <source>
        <dbReference type="ARBA" id="ARBA00022692"/>
    </source>
</evidence>
<dbReference type="Pfam" id="PF26039">
    <property type="entry name" value="Dcst2"/>
    <property type="match status" value="1"/>
</dbReference>
<keyword evidence="4 5" id="KW-0472">Membrane</keyword>
<gene>
    <name evidence="8" type="ORF">GDO78_009453</name>
</gene>
<dbReference type="EMBL" id="WNTK01000005">
    <property type="protein sequence ID" value="KAG9483546.1"/>
    <property type="molecule type" value="Genomic_DNA"/>
</dbReference>
<evidence type="ECO:0000313" key="9">
    <source>
        <dbReference type="Proteomes" id="UP000770717"/>
    </source>
</evidence>
<evidence type="ECO:0000256" key="3">
    <source>
        <dbReference type="ARBA" id="ARBA00022989"/>
    </source>
</evidence>
<evidence type="ECO:0000256" key="5">
    <source>
        <dbReference type="SAM" id="Phobius"/>
    </source>
</evidence>
<dbReference type="Proteomes" id="UP000770717">
    <property type="component" value="Unassembled WGS sequence"/>
</dbReference>
<evidence type="ECO:0000256" key="1">
    <source>
        <dbReference type="ARBA" id="ARBA00004141"/>
    </source>
</evidence>
<evidence type="ECO:0000313" key="8">
    <source>
        <dbReference type="EMBL" id="KAG9483546.1"/>
    </source>
</evidence>
<evidence type="ECO:0000259" key="6">
    <source>
        <dbReference type="Pfam" id="PF07782"/>
    </source>
</evidence>
<dbReference type="GO" id="GO:0016020">
    <property type="term" value="C:membrane"/>
    <property type="evidence" value="ECO:0007669"/>
    <property type="project" value="UniProtKB-SubCell"/>
</dbReference>
<dbReference type="InterPro" id="IPR012858">
    <property type="entry name" value="DC_STAMP-like"/>
</dbReference>
<comment type="caution">
    <text evidence="8">The sequence shown here is derived from an EMBL/GenBank/DDBJ whole genome shotgun (WGS) entry which is preliminary data.</text>
</comment>
<dbReference type="InterPro" id="IPR058842">
    <property type="entry name" value="DCST1_C"/>
</dbReference>
<name>A0A8J6K8Z0_ELECQ</name>